<protein>
    <submittedName>
        <fullName evidence="2">Alpha/beta hydrolase</fullName>
    </submittedName>
</protein>
<dbReference type="SUPFAM" id="SSF53474">
    <property type="entry name" value="alpha/beta-Hydrolases"/>
    <property type="match status" value="1"/>
</dbReference>
<proteinExistence type="predicted"/>
<dbReference type="AlphaFoldDB" id="A0A5C5R7M1"/>
<dbReference type="EMBL" id="VIGW01000005">
    <property type="protein sequence ID" value="TWS19177.1"/>
    <property type="molecule type" value="Genomic_DNA"/>
</dbReference>
<dbReference type="GO" id="GO:0016787">
    <property type="term" value="F:hydrolase activity"/>
    <property type="evidence" value="ECO:0007669"/>
    <property type="project" value="UniProtKB-KW"/>
</dbReference>
<accession>A0A5C5R7M1</accession>
<keyword evidence="3" id="KW-1185">Reference proteome</keyword>
<dbReference type="InterPro" id="IPR050471">
    <property type="entry name" value="AB_hydrolase"/>
</dbReference>
<dbReference type="Gene3D" id="3.40.50.1820">
    <property type="entry name" value="alpha/beta hydrolase"/>
    <property type="match status" value="1"/>
</dbReference>
<dbReference type="PANTHER" id="PTHR43433:SF1">
    <property type="entry name" value="BLL5160 PROTEIN"/>
    <property type="match status" value="1"/>
</dbReference>
<dbReference type="Proteomes" id="UP000317291">
    <property type="component" value="Unassembled WGS sequence"/>
</dbReference>
<keyword evidence="2" id="KW-0378">Hydrolase</keyword>
<sequence length="356" mass="37187">MNDDRGRIHIPERLPGPALLAGLGTGLAVAALTGIAAAARVLGVRGAGDDPVAPDDLVFRADRETIVMSSDGVPLHVREVGPRTAPVTVLFVHGFTLRAASWVLVRNELQARWGDEVRMVFPDCRGHGDSGGCTPEQSTVALLGDDIATVLRTLVPEGPVVLVGHSMGGMAICALAKGHPELIGPRVVAASLLGTASHALTDGGLAAALRNPVLDVVRAAIRFLPSVVGRGREVIKPIATPFVTAGAYAPGNRSATLTDFSSTMSLSAPLGTYAGFMPALESYDEEAALPVLRRIATSVVCGDHDWMTPLRKSRALAEALDSELIVLADTGHMLILEAAPRVARAIADLVARVEQE</sequence>
<feature type="domain" description="AB hydrolase-1" evidence="1">
    <location>
        <begin position="89"/>
        <end position="345"/>
    </location>
</feature>
<dbReference type="OrthoDB" id="5422338at2"/>
<gene>
    <name evidence="2" type="ORF">FK529_11730</name>
</gene>
<evidence type="ECO:0000259" key="1">
    <source>
        <dbReference type="Pfam" id="PF12697"/>
    </source>
</evidence>
<dbReference type="PANTHER" id="PTHR43433">
    <property type="entry name" value="HYDROLASE, ALPHA/BETA FOLD FAMILY PROTEIN"/>
    <property type="match status" value="1"/>
</dbReference>
<comment type="caution">
    <text evidence="2">The sequence shown here is derived from an EMBL/GenBank/DDBJ whole genome shotgun (WGS) entry which is preliminary data.</text>
</comment>
<name>A0A5C5R7M1_9ACTN</name>
<dbReference type="InterPro" id="IPR000073">
    <property type="entry name" value="AB_hydrolase_1"/>
</dbReference>
<organism evidence="2 3">
    <name type="scientific">Tsukamurella asaccharolytica</name>
    <dbReference type="NCBI Taxonomy" id="2592067"/>
    <lineage>
        <taxon>Bacteria</taxon>
        <taxon>Bacillati</taxon>
        <taxon>Actinomycetota</taxon>
        <taxon>Actinomycetes</taxon>
        <taxon>Mycobacteriales</taxon>
        <taxon>Tsukamurellaceae</taxon>
        <taxon>Tsukamurella</taxon>
    </lineage>
</organism>
<dbReference type="RefSeq" id="WP_146561284.1">
    <property type="nucleotide sequence ID" value="NZ_VIGW01000005.1"/>
</dbReference>
<reference evidence="2 3" key="1">
    <citation type="submission" date="2019-06" db="EMBL/GenBank/DDBJ databases">
        <title>Tsukamurella conjunctivitidis sp. nov., Tsukamurella assacharolytica sp. nov. and Tsukamurella sputae sp. nov. isolated from patients with conjunctivitis, bacteraemia (lymphoma) and respiratory infection (sputum) in Hong Kong.</title>
        <authorList>
            <person name="Teng J.L.L."/>
            <person name="Lee H.H."/>
            <person name="Fong J.Y.H."/>
            <person name="Fok K.M.N."/>
            <person name="Lau S.K.P."/>
            <person name="Woo P.C.Y."/>
        </authorList>
    </citation>
    <scope>NUCLEOTIDE SEQUENCE [LARGE SCALE GENOMIC DNA]</scope>
    <source>
        <strain evidence="2 3">HKU71</strain>
    </source>
</reference>
<evidence type="ECO:0000313" key="2">
    <source>
        <dbReference type="EMBL" id="TWS19177.1"/>
    </source>
</evidence>
<evidence type="ECO:0000313" key="3">
    <source>
        <dbReference type="Proteomes" id="UP000317291"/>
    </source>
</evidence>
<dbReference type="Pfam" id="PF12697">
    <property type="entry name" value="Abhydrolase_6"/>
    <property type="match status" value="1"/>
</dbReference>
<dbReference type="InterPro" id="IPR029058">
    <property type="entry name" value="AB_hydrolase_fold"/>
</dbReference>